<dbReference type="PANTHER" id="PTHR21225:SF12">
    <property type="entry name" value="PHOSPHO-2-DEHYDRO-3-DEOXYHEPTONATE ALDOLASE, TYROSINE-INHIBITED"/>
    <property type="match status" value="1"/>
</dbReference>
<organism evidence="14 15">
    <name type="scientific">Polarella glacialis</name>
    <name type="common">Dinoflagellate</name>
    <dbReference type="NCBI Taxonomy" id="89957"/>
    <lineage>
        <taxon>Eukaryota</taxon>
        <taxon>Sar</taxon>
        <taxon>Alveolata</taxon>
        <taxon>Dinophyceae</taxon>
        <taxon>Suessiales</taxon>
        <taxon>Suessiaceae</taxon>
        <taxon>Polarella</taxon>
    </lineage>
</organism>
<dbReference type="Pfam" id="PF00793">
    <property type="entry name" value="DAHP_synth_1"/>
    <property type="match status" value="1"/>
</dbReference>
<feature type="compositionally biased region" description="Low complexity" evidence="12">
    <location>
        <begin position="61"/>
        <end position="77"/>
    </location>
</feature>
<dbReference type="Proteomes" id="UP000654075">
    <property type="component" value="Unassembled WGS sequence"/>
</dbReference>
<evidence type="ECO:0000256" key="8">
    <source>
        <dbReference type="ARBA" id="ARBA00031111"/>
    </source>
</evidence>
<gene>
    <name evidence="14" type="ORF">PGLA1383_LOCUS52077</name>
</gene>
<keyword evidence="7" id="KW-0057">Aromatic amino acid biosynthesis</keyword>
<evidence type="ECO:0000259" key="13">
    <source>
        <dbReference type="Pfam" id="PF00793"/>
    </source>
</evidence>
<evidence type="ECO:0000313" key="14">
    <source>
        <dbReference type="EMBL" id="CAE8636667.1"/>
    </source>
</evidence>
<dbReference type="InterPro" id="IPR006219">
    <property type="entry name" value="DAHP_synth_1"/>
</dbReference>
<evidence type="ECO:0000256" key="9">
    <source>
        <dbReference type="ARBA" id="ARBA00031349"/>
    </source>
</evidence>
<keyword evidence="6" id="KW-0808">Transferase</keyword>
<dbReference type="GO" id="GO:0003849">
    <property type="term" value="F:3-deoxy-7-phosphoheptulonate synthase activity"/>
    <property type="evidence" value="ECO:0007669"/>
    <property type="project" value="UniProtKB-EC"/>
</dbReference>
<dbReference type="GO" id="GO:0005737">
    <property type="term" value="C:cytoplasm"/>
    <property type="evidence" value="ECO:0007669"/>
    <property type="project" value="TreeGrafter"/>
</dbReference>
<evidence type="ECO:0000256" key="2">
    <source>
        <dbReference type="ARBA" id="ARBA00004688"/>
    </source>
</evidence>
<evidence type="ECO:0000256" key="10">
    <source>
        <dbReference type="ARBA" id="ARBA00032193"/>
    </source>
</evidence>
<evidence type="ECO:0000256" key="3">
    <source>
        <dbReference type="ARBA" id="ARBA00007985"/>
    </source>
</evidence>
<proteinExistence type="inferred from homology"/>
<dbReference type="InterPro" id="IPR006218">
    <property type="entry name" value="DAHP1/KDSA"/>
</dbReference>
<evidence type="ECO:0000256" key="7">
    <source>
        <dbReference type="ARBA" id="ARBA00023141"/>
    </source>
</evidence>
<reference evidence="14" key="1">
    <citation type="submission" date="2021-02" db="EMBL/GenBank/DDBJ databases">
        <authorList>
            <person name="Dougan E. K."/>
            <person name="Rhodes N."/>
            <person name="Thang M."/>
            <person name="Chan C."/>
        </authorList>
    </citation>
    <scope>NUCLEOTIDE SEQUENCE</scope>
</reference>
<dbReference type="PANTHER" id="PTHR21225">
    <property type="entry name" value="PHOSPHO-2-DEHYDRO-3-DEOXYHEPTONATE ALDOLASE DAHP SYNTHETASE"/>
    <property type="match status" value="1"/>
</dbReference>
<dbReference type="Gene3D" id="3.20.20.70">
    <property type="entry name" value="Aldolase class I"/>
    <property type="match status" value="1"/>
</dbReference>
<feature type="region of interest" description="Disordered" evidence="12">
    <location>
        <begin position="247"/>
        <end position="283"/>
    </location>
</feature>
<protein>
    <recommendedName>
        <fullName evidence="4">3-deoxy-7-phosphoheptulonate synthase</fullName>
        <ecNumber evidence="4">2.5.1.54</ecNumber>
    </recommendedName>
    <alternativeName>
        <fullName evidence="10">3-deoxy-D-arabino-heptulosonate 7-phosphate synthase</fullName>
    </alternativeName>
    <alternativeName>
        <fullName evidence="9">DAHP synthase</fullName>
    </alternativeName>
    <alternativeName>
        <fullName evidence="8">Phospho-2-keto-3-deoxyheptonate aldolase</fullName>
    </alternativeName>
</protein>
<evidence type="ECO:0000256" key="4">
    <source>
        <dbReference type="ARBA" id="ARBA00012694"/>
    </source>
</evidence>
<feature type="region of interest" description="Disordered" evidence="12">
    <location>
        <begin position="201"/>
        <end position="227"/>
    </location>
</feature>
<comment type="catalytic activity">
    <reaction evidence="11">
        <text>D-erythrose 4-phosphate + phosphoenolpyruvate + H2O = 7-phospho-2-dehydro-3-deoxy-D-arabino-heptonate + phosphate</text>
        <dbReference type="Rhea" id="RHEA:14717"/>
        <dbReference type="ChEBI" id="CHEBI:15377"/>
        <dbReference type="ChEBI" id="CHEBI:16897"/>
        <dbReference type="ChEBI" id="CHEBI:43474"/>
        <dbReference type="ChEBI" id="CHEBI:58394"/>
        <dbReference type="ChEBI" id="CHEBI:58702"/>
        <dbReference type="EC" id="2.5.1.54"/>
    </reaction>
</comment>
<comment type="function">
    <text evidence="1">Stereospecific condensation of phosphoenolpyruvate (PEP) and D-erythrose-4-phosphate (E4P) giving rise to 3-deoxy-D-arabino-heptulosonate-7-phosphate (DAHP).</text>
</comment>
<dbReference type="GO" id="GO:0008652">
    <property type="term" value="P:amino acid biosynthetic process"/>
    <property type="evidence" value="ECO:0007669"/>
    <property type="project" value="UniProtKB-KW"/>
</dbReference>
<evidence type="ECO:0000256" key="5">
    <source>
        <dbReference type="ARBA" id="ARBA00022605"/>
    </source>
</evidence>
<comment type="pathway">
    <text evidence="2">Metabolic intermediate biosynthesis; chorismate biosynthesis; chorismate from D-erythrose 4-phosphate and phosphoenolpyruvate: step 1/7.</text>
</comment>
<keyword evidence="5" id="KW-0028">Amino-acid biosynthesis</keyword>
<evidence type="ECO:0000256" key="12">
    <source>
        <dbReference type="SAM" id="MobiDB-lite"/>
    </source>
</evidence>
<dbReference type="GO" id="GO:0009073">
    <property type="term" value="P:aromatic amino acid family biosynthetic process"/>
    <property type="evidence" value="ECO:0007669"/>
    <property type="project" value="UniProtKB-KW"/>
</dbReference>
<comment type="similarity">
    <text evidence="3">Belongs to the class-I DAHP synthase family.</text>
</comment>
<evidence type="ECO:0000256" key="1">
    <source>
        <dbReference type="ARBA" id="ARBA00003726"/>
    </source>
</evidence>
<feature type="compositionally biased region" description="Polar residues" evidence="12">
    <location>
        <begin position="208"/>
        <end position="222"/>
    </location>
</feature>
<dbReference type="NCBIfam" id="NF009395">
    <property type="entry name" value="PRK12755.1"/>
    <property type="match status" value="1"/>
</dbReference>
<accession>A0A813HGN0</accession>
<name>A0A813HGN0_POLGL</name>
<sequence length="717" mass="76916">MDSGCSDIHKWTPVCSLPKGAQIFTNGLRVCSLPKGHVFANRRGGTEHTARRIKLIAAHYPPKQSYSSSSPPTQRSYVGEPDAEGSCRGGRGCSGVNKKLRMSARLAIPKTDGQFRAVRSDGCSIYETLLLRLETYGTLAAQTLSGLLSEALSEVFPLSLRLRYGYKLRVLELFVLSAQCLGSVRPKCRLSGCDEAARHWQAAGTEGSKGSSETTRPQNENRSPVAKPAENLSSLLQEQRLPLTHNSRNSKLRLGIGRSDGQLTASEAPRLRSEPKPISHSPLKLSLFGSEETSDIFSCTASTKSRHLPHARTSPRALLRLSLGAALASIQNQRRWRIQPRDSSSIFKCSTGIATICSLATACSTRCVALRTRATRLQVCSSGLCTGFLSAADGFFTEFLEIGLKDSQQGSIHDPVAAREYAHLLREVATKLQGDLLVMMRTYLEKPRTSVGWRGLVSDPDLSGSEDMGRGIALGRRVLLDINAAGLPAAVEFLDPMVAPYFEDLVAYGSIGARTVESPTHRALAAGLQMPIGFKNARSGDLQSAVNAAVASSAAQKRLSPDASGRLRLQQAQGNPDVHVILRGGEEGPNYGNASVTFAAQRLQAAGFGGSRVIVDCSHGNSGKHQEGQITACESVAEQVAAGSSVIGGFMIESFLEAGNQPLEPGVTKPSDLRYGCSVTDACLDFNATQDLLLELAAAVTARRERNTKPWREAAKS</sequence>
<feature type="domain" description="DAHP synthetase I/KDSA" evidence="13">
    <location>
        <begin position="411"/>
        <end position="691"/>
    </location>
</feature>
<comment type="caution">
    <text evidence="14">The sequence shown here is derived from an EMBL/GenBank/DDBJ whole genome shotgun (WGS) entry which is preliminary data.</text>
</comment>
<dbReference type="EMBL" id="CAJNNV010031527">
    <property type="protein sequence ID" value="CAE8636667.1"/>
    <property type="molecule type" value="Genomic_DNA"/>
</dbReference>
<evidence type="ECO:0000256" key="6">
    <source>
        <dbReference type="ARBA" id="ARBA00022679"/>
    </source>
</evidence>
<dbReference type="InterPro" id="IPR013785">
    <property type="entry name" value="Aldolase_TIM"/>
</dbReference>
<dbReference type="NCBIfam" id="TIGR00034">
    <property type="entry name" value="aroFGH"/>
    <property type="match status" value="1"/>
</dbReference>
<dbReference type="SUPFAM" id="SSF51569">
    <property type="entry name" value="Aldolase"/>
    <property type="match status" value="1"/>
</dbReference>
<dbReference type="OrthoDB" id="4699125at2759"/>
<evidence type="ECO:0000313" key="15">
    <source>
        <dbReference type="Proteomes" id="UP000654075"/>
    </source>
</evidence>
<dbReference type="EC" id="2.5.1.54" evidence="4"/>
<feature type="region of interest" description="Disordered" evidence="12">
    <location>
        <begin position="61"/>
        <end position="90"/>
    </location>
</feature>
<keyword evidence="15" id="KW-1185">Reference proteome</keyword>
<dbReference type="AlphaFoldDB" id="A0A813HGN0"/>
<evidence type="ECO:0000256" key="11">
    <source>
        <dbReference type="ARBA" id="ARBA00047508"/>
    </source>
</evidence>